<keyword evidence="7" id="KW-0238">DNA-binding</keyword>
<dbReference type="AlphaFoldDB" id="A0A151JR96"/>
<name>A0A151JR96_9HYME</name>
<gene>
    <name evidence="9" type="ORF">ALC57_00815</name>
</gene>
<feature type="region of interest" description="Disordered" evidence="8">
    <location>
        <begin position="121"/>
        <end position="145"/>
    </location>
</feature>
<dbReference type="PANTHER" id="PTHR15341:SF3">
    <property type="entry name" value="NUCLEAR NUCLEIC ACID-BINDING PROTEIN C1D"/>
    <property type="match status" value="1"/>
</dbReference>
<evidence type="ECO:0000313" key="10">
    <source>
        <dbReference type="Proteomes" id="UP000078492"/>
    </source>
</evidence>
<dbReference type="GO" id="GO:0003677">
    <property type="term" value="F:DNA binding"/>
    <property type="evidence" value="ECO:0007669"/>
    <property type="project" value="UniProtKB-KW"/>
</dbReference>
<organism evidence="9 10">
    <name type="scientific">Trachymyrmex cornetzi</name>
    <dbReference type="NCBI Taxonomy" id="471704"/>
    <lineage>
        <taxon>Eukaryota</taxon>
        <taxon>Metazoa</taxon>
        <taxon>Ecdysozoa</taxon>
        <taxon>Arthropoda</taxon>
        <taxon>Hexapoda</taxon>
        <taxon>Insecta</taxon>
        <taxon>Pterygota</taxon>
        <taxon>Neoptera</taxon>
        <taxon>Endopterygota</taxon>
        <taxon>Hymenoptera</taxon>
        <taxon>Apocrita</taxon>
        <taxon>Aculeata</taxon>
        <taxon>Formicoidea</taxon>
        <taxon>Formicidae</taxon>
        <taxon>Myrmicinae</taxon>
        <taxon>Trachymyrmex</taxon>
    </lineage>
</organism>
<evidence type="ECO:0000313" key="9">
    <source>
        <dbReference type="EMBL" id="KYN29730.1"/>
    </source>
</evidence>
<dbReference type="GO" id="GO:0005730">
    <property type="term" value="C:nucleolus"/>
    <property type="evidence" value="ECO:0007669"/>
    <property type="project" value="UniProtKB-SubCell"/>
</dbReference>
<dbReference type="InterPro" id="IPR007146">
    <property type="entry name" value="Sas10/Utp3/C1D"/>
</dbReference>
<dbReference type="Proteomes" id="UP000078492">
    <property type="component" value="Unassembled WGS sequence"/>
</dbReference>
<dbReference type="KEGG" id="tcz:108761833"/>
<dbReference type="GO" id="GO:0000460">
    <property type="term" value="P:maturation of 5.8S rRNA"/>
    <property type="evidence" value="ECO:0007669"/>
    <property type="project" value="TreeGrafter"/>
</dbReference>
<dbReference type="GO" id="GO:0010468">
    <property type="term" value="P:regulation of gene expression"/>
    <property type="evidence" value="ECO:0007669"/>
    <property type="project" value="TreeGrafter"/>
</dbReference>
<evidence type="ECO:0000256" key="3">
    <source>
        <dbReference type="ARBA" id="ARBA00015212"/>
    </source>
</evidence>
<comment type="subunit">
    <text evidence="7">Monomer and homodimer.</text>
</comment>
<dbReference type="Pfam" id="PF04000">
    <property type="entry name" value="Sas10_Utp3"/>
    <property type="match status" value="1"/>
</dbReference>
<dbReference type="STRING" id="471704.A0A151JR96"/>
<evidence type="ECO:0000256" key="1">
    <source>
        <dbReference type="ARBA" id="ARBA00004123"/>
    </source>
</evidence>
<keyword evidence="7" id="KW-0963">Cytoplasm</keyword>
<dbReference type="InterPro" id="IPR011082">
    <property type="entry name" value="Exosome-assoc_fac/DNA_repair"/>
</dbReference>
<dbReference type="EMBL" id="KQ978622">
    <property type="protein sequence ID" value="KYN29730.1"/>
    <property type="molecule type" value="Genomic_DNA"/>
</dbReference>
<evidence type="ECO:0000256" key="6">
    <source>
        <dbReference type="ARBA" id="ARBA00023242"/>
    </source>
</evidence>
<keyword evidence="5 7" id="KW-0694">RNA-binding</keyword>
<protein>
    <recommendedName>
        <fullName evidence="3 7">Nuclear nucleic acid-binding protein C1D</fullName>
    </recommendedName>
</protein>
<evidence type="ECO:0000256" key="2">
    <source>
        <dbReference type="ARBA" id="ARBA00009154"/>
    </source>
</evidence>
<keyword evidence="4 7" id="KW-0698">rRNA processing</keyword>
<dbReference type="GO" id="GO:0003723">
    <property type="term" value="F:RNA binding"/>
    <property type="evidence" value="ECO:0007669"/>
    <property type="project" value="UniProtKB-UniRule"/>
</dbReference>
<keyword evidence="6 7" id="KW-0539">Nucleus</keyword>
<reference evidence="9 10" key="1">
    <citation type="submission" date="2015-09" db="EMBL/GenBank/DDBJ databases">
        <title>Trachymyrmex cornetzi WGS genome.</title>
        <authorList>
            <person name="Nygaard S."/>
            <person name="Hu H."/>
            <person name="Boomsma J."/>
            <person name="Zhang G."/>
        </authorList>
    </citation>
    <scope>NUCLEOTIDE SEQUENCE [LARGE SCALE GENOMIC DNA]</scope>
    <source>
        <strain evidence="9">Tcor2-1</strain>
        <tissue evidence="9">Whole body</tissue>
    </source>
</reference>
<keyword evidence="10" id="KW-1185">Reference proteome</keyword>
<dbReference type="GO" id="GO:0000178">
    <property type="term" value="C:exosome (RNase complex)"/>
    <property type="evidence" value="ECO:0007669"/>
    <property type="project" value="TreeGrafter"/>
</dbReference>
<proteinExistence type="inferred from homology"/>
<dbReference type="GO" id="GO:0005737">
    <property type="term" value="C:cytoplasm"/>
    <property type="evidence" value="ECO:0007669"/>
    <property type="project" value="UniProtKB-SubCell"/>
</dbReference>
<accession>A0A151JR96</accession>
<comment type="similarity">
    <text evidence="2 7">Belongs to the C1D family.</text>
</comment>
<evidence type="ECO:0000256" key="4">
    <source>
        <dbReference type="ARBA" id="ARBA00022552"/>
    </source>
</evidence>
<comment type="subcellular location">
    <subcellularLocation>
        <location evidence="7">Cytoplasm</location>
    </subcellularLocation>
    <subcellularLocation>
        <location evidence="7">Nucleus</location>
        <location evidence="7">Nucleolus</location>
    </subcellularLocation>
    <subcellularLocation>
        <location evidence="1 7">Nucleus</location>
    </subcellularLocation>
</comment>
<comment type="function">
    <text evidence="7">Plays a role in the recruitment of the exosome to pre-rRNA to mediate the 3'-5' end processing of the 5.8S rRNA.</text>
</comment>
<evidence type="ECO:0000256" key="7">
    <source>
        <dbReference type="RuleBase" id="RU368003"/>
    </source>
</evidence>
<evidence type="ECO:0000256" key="5">
    <source>
        <dbReference type="ARBA" id="ARBA00022884"/>
    </source>
</evidence>
<evidence type="ECO:0000256" key="8">
    <source>
        <dbReference type="SAM" id="MobiDB-lite"/>
    </source>
</evidence>
<dbReference type="OrthoDB" id="1421013at2759"/>
<dbReference type="PANTHER" id="PTHR15341">
    <property type="entry name" value="SUN-COR STEROID HORMONE RECEPTOR CO-REPRESSOR"/>
    <property type="match status" value="1"/>
</dbReference>
<sequence length="145" mass="17107">MDADFEELSHDTNIIARLKQFNEAAFKIQDMVESVSDPSLFDKLPNTDKIKYNLLLSYSLNSLFWMYLKAEGIDPSKHRIRSENERLKKAMIRAKQINDKNTLMPRVDVNAAKRFMRNSLWEPKQKKHKNMEKKIYESEDQSPPT</sequence>